<keyword evidence="3" id="KW-0378">Hydrolase</keyword>
<evidence type="ECO:0000313" key="4">
    <source>
        <dbReference type="Proteomes" id="UP000219331"/>
    </source>
</evidence>
<dbReference type="HAMAP" id="MF_00048">
    <property type="entry name" value="UPF0102"/>
    <property type="match status" value="1"/>
</dbReference>
<dbReference type="Pfam" id="PF02021">
    <property type="entry name" value="UPF0102"/>
    <property type="match status" value="1"/>
</dbReference>
<dbReference type="AlphaFoldDB" id="A0A285S306"/>
<keyword evidence="4" id="KW-1185">Reference proteome</keyword>
<evidence type="ECO:0000256" key="2">
    <source>
        <dbReference type="HAMAP-Rule" id="MF_00048"/>
    </source>
</evidence>
<dbReference type="GO" id="GO:0004519">
    <property type="term" value="F:endonuclease activity"/>
    <property type="evidence" value="ECO:0007669"/>
    <property type="project" value="UniProtKB-KW"/>
</dbReference>
<dbReference type="NCBIfam" id="NF009151">
    <property type="entry name" value="PRK12497.1-5"/>
    <property type="match status" value="1"/>
</dbReference>
<dbReference type="Proteomes" id="UP000219331">
    <property type="component" value="Unassembled WGS sequence"/>
</dbReference>
<dbReference type="RefSeq" id="WP_097174434.1">
    <property type="nucleotide sequence ID" value="NZ_OBML01000003.1"/>
</dbReference>
<accession>A0A285S306</accession>
<dbReference type="OrthoDB" id="9812968at2"/>
<proteinExistence type="inferred from homology"/>
<dbReference type="Gene3D" id="3.40.1350.10">
    <property type="match status" value="1"/>
</dbReference>
<dbReference type="EMBL" id="OBML01000003">
    <property type="protein sequence ID" value="SOC00969.1"/>
    <property type="molecule type" value="Genomic_DNA"/>
</dbReference>
<dbReference type="InterPro" id="IPR003509">
    <property type="entry name" value="UPF0102_YraN-like"/>
</dbReference>
<name>A0A285S306_9HYPH</name>
<reference evidence="3 4" key="1">
    <citation type="submission" date="2017-08" db="EMBL/GenBank/DDBJ databases">
        <authorList>
            <person name="de Groot N.N."/>
        </authorList>
    </citation>
    <scope>NUCLEOTIDE SEQUENCE [LARGE SCALE GENOMIC DNA]</scope>
    <source>
        <strain evidence="3 4">USBA 352</strain>
    </source>
</reference>
<dbReference type="PANTHER" id="PTHR34039:SF1">
    <property type="entry name" value="UPF0102 PROTEIN YRAN"/>
    <property type="match status" value="1"/>
</dbReference>
<dbReference type="InterPro" id="IPR011335">
    <property type="entry name" value="Restrct_endonuc-II-like"/>
</dbReference>
<sequence length="132" mass="14375">MTRGGAQGPGGTSRRRGAYRLGLRAETLAALYLRAKGWRILARRFRAGSGEIDIIARRGRTIAFIEVKARGDQDAALTAITPSAQRRIASAARTWCAGREDLGAMTLRFDAVLVSPWRLPVHIADAFAVAER</sequence>
<protein>
    <recommendedName>
        <fullName evidence="2">UPF0102 protein SAMN05421512_103412</fullName>
    </recommendedName>
</protein>
<organism evidence="3 4">
    <name type="scientific">Stappia indica</name>
    <dbReference type="NCBI Taxonomy" id="538381"/>
    <lineage>
        <taxon>Bacteria</taxon>
        <taxon>Pseudomonadati</taxon>
        <taxon>Pseudomonadota</taxon>
        <taxon>Alphaproteobacteria</taxon>
        <taxon>Hyphomicrobiales</taxon>
        <taxon>Stappiaceae</taxon>
        <taxon>Stappia</taxon>
    </lineage>
</organism>
<comment type="similarity">
    <text evidence="1 2">Belongs to the UPF0102 family.</text>
</comment>
<dbReference type="GO" id="GO:0003676">
    <property type="term" value="F:nucleic acid binding"/>
    <property type="evidence" value="ECO:0007669"/>
    <property type="project" value="InterPro"/>
</dbReference>
<dbReference type="PANTHER" id="PTHR34039">
    <property type="entry name" value="UPF0102 PROTEIN YRAN"/>
    <property type="match status" value="1"/>
</dbReference>
<evidence type="ECO:0000256" key="1">
    <source>
        <dbReference type="ARBA" id="ARBA00006738"/>
    </source>
</evidence>
<keyword evidence="3" id="KW-0255">Endonuclease</keyword>
<gene>
    <name evidence="3" type="ORF">SAMN05421512_103412</name>
</gene>
<dbReference type="InterPro" id="IPR011856">
    <property type="entry name" value="tRNA_endonuc-like_dom_sf"/>
</dbReference>
<keyword evidence="3" id="KW-0540">Nuclease</keyword>
<dbReference type="SUPFAM" id="SSF52980">
    <property type="entry name" value="Restriction endonuclease-like"/>
    <property type="match status" value="1"/>
</dbReference>
<evidence type="ECO:0000313" key="3">
    <source>
        <dbReference type="EMBL" id="SOC00969.1"/>
    </source>
</evidence>
<dbReference type="STRING" id="538381.GCA_001696535_04524"/>